<dbReference type="PANTHER" id="PTHR30061">
    <property type="entry name" value="MALTOSE-BINDING PERIPLASMIC PROTEIN"/>
    <property type="match status" value="1"/>
</dbReference>
<organism evidence="5 6">
    <name type="scientific">Deinococcus oregonensis</name>
    <dbReference type="NCBI Taxonomy" id="1805970"/>
    <lineage>
        <taxon>Bacteria</taxon>
        <taxon>Thermotogati</taxon>
        <taxon>Deinococcota</taxon>
        <taxon>Deinococci</taxon>
        <taxon>Deinococcales</taxon>
        <taxon>Deinococcaceae</taxon>
        <taxon>Deinococcus</taxon>
    </lineage>
</organism>
<evidence type="ECO:0000256" key="1">
    <source>
        <dbReference type="ARBA" id="ARBA00008520"/>
    </source>
</evidence>
<dbReference type="Pfam" id="PF01547">
    <property type="entry name" value="SBP_bac_1"/>
    <property type="match status" value="1"/>
</dbReference>
<comment type="similarity">
    <text evidence="1">Belongs to the bacterial solute-binding protein 1 family.</text>
</comment>
<dbReference type="RefSeq" id="WP_380016140.1">
    <property type="nucleotide sequence ID" value="NZ_JBHLYR010000066.1"/>
</dbReference>
<comment type="caution">
    <text evidence="5">The sequence shown here is derived from an EMBL/GenBank/DDBJ whole genome shotgun (WGS) entry which is preliminary data.</text>
</comment>
<feature type="signal peptide" evidence="4">
    <location>
        <begin position="1"/>
        <end position="25"/>
    </location>
</feature>
<evidence type="ECO:0000256" key="3">
    <source>
        <dbReference type="ARBA" id="ARBA00022729"/>
    </source>
</evidence>
<keyword evidence="3 4" id="KW-0732">Signal</keyword>
<proteinExistence type="inferred from homology"/>
<name>A0ABV6B4Y4_9DEIO</name>
<keyword evidence="2" id="KW-0813">Transport</keyword>
<dbReference type="SUPFAM" id="SSF53850">
    <property type="entry name" value="Periplasmic binding protein-like II"/>
    <property type="match status" value="1"/>
</dbReference>
<dbReference type="EMBL" id="JBHLYR010000066">
    <property type="protein sequence ID" value="MFB9994818.1"/>
    <property type="molecule type" value="Genomic_DNA"/>
</dbReference>
<evidence type="ECO:0000313" key="5">
    <source>
        <dbReference type="EMBL" id="MFB9994818.1"/>
    </source>
</evidence>
<keyword evidence="6" id="KW-1185">Reference proteome</keyword>
<gene>
    <name evidence="5" type="ORF">ACFFLM_22965</name>
</gene>
<dbReference type="Gene3D" id="3.40.190.10">
    <property type="entry name" value="Periplasmic binding protein-like II"/>
    <property type="match status" value="2"/>
</dbReference>
<sequence length="427" mass="45996">MKGKIRNARLVGITALSLMGGAAQAQTPAKGNVIVWMHADNAKYFKTVADNFMKANPEAKVTIREYPNEAYKTAIQVGVASNQPPDVFFNWAGDDSFKFARSNQVLDLTPYAQSAGWGKTLGKGALNAFSQDGKLWGAPFSQESKFFFYNKALLAKQGLKVPTSFSQLIGSCKTLKAKGITPISFGNSERWPGVHYLTILNQKVVGEKQTGLDYRLQASADKLFTDAGYVRAFQMLKDMQDAGCFNNAVNSVSPQIAEATFYSGQAAMNFCGTWCINTMNTNGFKDKYGIFPFPRVEGGKGDQNYVIAGPIGLQISAKSQNKPAAAAFVAFAVSRSSQIALLADEKRIPVDAAAATTVKVEPIQAEAIADLGKASGTALWLDTVLDNTIAEAYLNGIQEVLNGTKTPQQVVGVIRQAAINAKQKLGR</sequence>
<feature type="chain" id="PRO_5046279331" evidence="4">
    <location>
        <begin position="26"/>
        <end position="427"/>
    </location>
</feature>
<evidence type="ECO:0000313" key="6">
    <source>
        <dbReference type="Proteomes" id="UP001589733"/>
    </source>
</evidence>
<evidence type="ECO:0000256" key="4">
    <source>
        <dbReference type="SAM" id="SignalP"/>
    </source>
</evidence>
<dbReference type="Proteomes" id="UP001589733">
    <property type="component" value="Unassembled WGS sequence"/>
</dbReference>
<protein>
    <submittedName>
        <fullName evidence="5">ABC transporter substrate-binding protein</fullName>
    </submittedName>
</protein>
<accession>A0ABV6B4Y4</accession>
<dbReference type="InterPro" id="IPR006059">
    <property type="entry name" value="SBP"/>
</dbReference>
<evidence type="ECO:0000256" key="2">
    <source>
        <dbReference type="ARBA" id="ARBA00022448"/>
    </source>
</evidence>
<reference evidence="5 6" key="1">
    <citation type="submission" date="2024-09" db="EMBL/GenBank/DDBJ databases">
        <authorList>
            <person name="Sun Q."/>
            <person name="Mori K."/>
        </authorList>
    </citation>
    <scope>NUCLEOTIDE SEQUENCE [LARGE SCALE GENOMIC DNA]</scope>
    <source>
        <strain evidence="5 6">JCM 13503</strain>
    </source>
</reference>
<dbReference type="PANTHER" id="PTHR30061:SF50">
    <property type="entry name" value="MALTOSE_MALTODEXTRIN-BINDING PERIPLASMIC PROTEIN"/>
    <property type="match status" value="1"/>
</dbReference>